<name>D1BJD4_SANKS</name>
<comment type="similarity">
    <text evidence="1 3">Belongs to the class-III pyridoxal-phosphate-dependent aminotransferase family.</text>
</comment>
<dbReference type="InterPro" id="IPR005814">
    <property type="entry name" value="Aminotrans_3"/>
</dbReference>
<evidence type="ECO:0000256" key="4">
    <source>
        <dbReference type="SAM" id="MobiDB-lite"/>
    </source>
</evidence>
<dbReference type="HOGENOM" id="CLU_016922_4_0_11"/>
<dbReference type="InterPro" id="IPR015422">
    <property type="entry name" value="PyrdxlP-dep_Trfase_small"/>
</dbReference>
<dbReference type="NCBIfam" id="NF004718">
    <property type="entry name" value="PRK06062.1"/>
    <property type="match status" value="1"/>
</dbReference>
<evidence type="ECO:0000256" key="3">
    <source>
        <dbReference type="RuleBase" id="RU003560"/>
    </source>
</evidence>
<dbReference type="KEGG" id="ske:Sked_24140"/>
<dbReference type="CDD" id="cd00610">
    <property type="entry name" value="OAT_like"/>
    <property type="match status" value="1"/>
</dbReference>
<proteinExistence type="inferred from homology"/>
<dbReference type="InterPro" id="IPR015424">
    <property type="entry name" value="PyrdxlP-dep_Trfase"/>
</dbReference>
<gene>
    <name evidence="5" type="ordered locus">Sked_24140</name>
</gene>
<organism evidence="5 6">
    <name type="scientific">Sanguibacter keddieii (strain ATCC 51767 / DSM 10542 / NCFB 3025 / ST-74)</name>
    <dbReference type="NCBI Taxonomy" id="446469"/>
    <lineage>
        <taxon>Bacteria</taxon>
        <taxon>Bacillati</taxon>
        <taxon>Actinomycetota</taxon>
        <taxon>Actinomycetes</taxon>
        <taxon>Micrococcales</taxon>
        <taxon>Sanguibacteraceae</taxon>
        <taxon>Sanguibacter</taxon>
    </lineage>
</organism>
<accession>D1BJD4</accession>
<dbReference type="Pfam" id="PF00202">
    <property type="entry name" value="Aminotran_3"/>
    <property type="match status" value="1"/>
</dbReference>
<dbReference type="GO" id="GO:0008483">
    <property type="term" value="F:transaminase activity"/>
    <property type="evidence" value="ECO:0007669"/>
    <property type="project" value="UniProtKB-KW"/>
</dbReference>
<keyword evidence="6" id="KW-1185">Reference proteome</keyword>
<evidence type="ECO:0000313" key="5">
    <source>
        <dbReference type="EMBL" id="ACZ22328.1"/>
    </source>
</evidence>
<dbReference type="InterPro" id="IPR049704">
    <property type="entry name" value="Aminotrans_3_PPA_site"/>
</dbReference>
<dbReference type="GO" id="GO:0005829">
    <property type="term" value="C:cytosol"/>
    <property type="evidence" value="ECO:0007669"/>
    <property type="project" value="TreeGrafter"/>
</dbReference>
<dbReference type="RefSeq" id="WP_012867397.1">
    <property type="nucleotide sequence ID" value="NC_013521.1"/>
</dbReference>
<dbReference type="EMBL" id="CP001819">
    <property type="protein sequence ID" value="ACZ22328.1"/>
    <property type="molecule type" value="Genomic_DNA"/>
</dbReference>
<keyword evidence="5" id="KW-0032">Aminotransferase</keyword>
<evidence type="ECO:0000313" key="6">
    <source>
        <dbReference type="Proteomes" id="UP000000322"/>
    </source>
</evidence>
<dbReference type="GO" id="GO:0030170">
    <property type="term" value="F:pyridoxal phosphate binding"/>
    <property type="evidence" value="ECO:0007669"/>
    <property type="project" value="InterPro"/>
</dbReference>
<reference evidence="5 6" key="1">
    <citation type="journal article" date="2009" name="Stand. Genomic Sci.">
        <title>Complete genome sequence of Sanguibacter keddieii type strain (ST-74).</title>
        <authorList>
            <person name="Ivanova N."/>
            <person name="Sikorski J."/>
            <person name="Sims D."/>
            <person name="Brettin T."/>
            <person name="Detter J.C."/>
            <person name="Han C."/>
            <person name="Lapidus A."/>
            <person name="Copeland A."/>
            <person name="Glavina Del Rio T."/>
            <person name="Nolan M."/>
            <person name="Chen F."/>
            <person name="Lucas S."/>
            <person name="Tice H."/>
            <person name="Cheng J.F."/>
            <person name="Bruce D."/>
            <person name="Goodwin L."/>
            <person name="Pitluck S."/>
            <person name="Pati A."/>
            <person name="Mavromatis K."/>
            <person name="Chen A."/>
            <person name="Palaniappan K."/>
            <person name="D'haeseleer P."/>
            <person name="Chain P."/>
            <person name="Bristow J."/>
            <person name="Eisen J.A."/>
            <person name="Markowitz V."/>
            <person name="Hugenholtz P."/>
            <person name="Goker M."/>
            <person name="Pukall R."/>
            <person name="Klenk H.P."/>
            <person name="Kyrpides N.C."/>
        </authorList>
    </citation>
    <scope>NUCLEOTIDE SEQUENCE [LARGE SCALE GENOMIC DNA]</scope>
    <source>
        <strain evidence="6">ATCC 51767 / DSM 10542 / NCFB 3025 / ST-74</strain>
    </source>
</reference>
<dbReference type="InterPro" id="IPR015421">
    <property type="entry name" value="PyrdxlP-dep_Trfase_major"/>
</dbReference>
<keyword evidence="2 3" id="KW-0663">Pyridoxal phosphate</keyword>
<dbReference type="Proteomes" id="UP000000322">
    <property type="component" value="Chromosome"/>
</dbReference>
<evidence type="ECO:0000256" key="1">
    <source>
        <dbReference type="ARBA" id="ARBA00008954"/>
    </source>
</evidence>
<dbReference type="PANTHER" id="PTHR43094:SF1">
    <property type="entry name" value="AMINOTRANSFERASE CLASS-III"/>
    <property type="match status" value="1"/>
</dbReference>
<dbReference type="Gene3D" id="3.90.1150.10">
    <property type="entry name" value="Aspartate Aminotransferase, domain 1"/>
    <property type="match status" value="1"/>
</dbReference>
<dbReference type="Gene3D" id="3.40.640.10">
    <property type="entry name" value="Type I PLP-dependent aspartate aminotransferase-like (Major domain)"/>
    <property type="match status" value="1"/>
</dbReference>
<keyword evidence="5" id="KW-0808">Transferase</keyword>
<dbReference type="AlphaFoldDB" id="D1BJD4"/>
<sequence length="453" mass="48049">MPPPSPAAPSQGSARQTGISSPSTALELDRAHVFHSWSAQGSLQPMTIEGGLGCEVWDDTGRRYLDFSSQLVNVNIGHQHPRVVEAIAEQAHLLTTVAPGHANLTRGRAARLITERAPDGLDKVFFTNGGADANENAMRMARLHTGRSKVLSAYRSYHGNTGSAVVATGDWRRIPNELAHGHVHFFTPYLFRSDFWASTPEEECARALEHLARVVECEGPSSIAAILLETVPGTAGVLTPPPGYLAGVREIADRHGILLILDEVMAGFGRTGHWFAFDDHAVRPDLVTFAKGVNSGYVPAGGVIIDALVAATFDDRVFPGGLTYSGHPLAMAAIVGTLEAMADEGIVENARTVGSEHIGPGLRALADAHPMIGEVRGSGVFWALELVADPATRQPVAPAVVGAVKKGCLDRGLLPFVADNRLHVVPPCVVTPAEVARALAVYDEVLTEVEAGL</sequence>
<evidence type="ECO:0000256" key="2">
    <source>
        <dbReference type="ARBA" id="ARBA00022898"/>
    </source>
</evidence>
<protein>
    <submittedName>
        <fullName evidence="5">Aminotransferase</fullName>
    </submittedName>
</protein>
<feature type="region of interest" description="Disordered" evidence="4">
    <location>
        <begin position="1"/>
        <end position="21"/>
    </location>
</feature>
<dbReference type="SUPFAM" id="SSF53383">
    <property type="entry name" value="PLP-dependent transferases"/>
    <property type="match status" value="1"/>
</dbReference>
<feature type="compositionally biased region" description="Polar residues" evidence="4">
    <location>
        <begin position="11"/>
        <end position="21"/>
    </location>
</feature>
<dbReference type="PROSITE" id="PS00600">
    <property type="entry name" value="AA_TRANSFER_CLASS_3"/>
    <property type="match status" value="1"/>
</dbReference>
<dbReference type="eggNOG" id="COG0160">
    <property type="taxonomic scope" value="Bacteria"/>
</dbReference>
<dbReference type="OrthoDB" id="3246809at2"/>
<dbReference type="STRING" id="446469.Sked_24140"/>
<dbReference type="PANTHER" id="PTHR43094">
    <property type="entry name" value="AMINOTRANSFERASE"/>
    <property type="match status" value="1"/>
</dbReference>